<dbReference type="EMBL" id="CDHK01000002">
    <property type="protein sequence ID" value="CEJ56131.1"/>
    <property type="molecule type" value="Genomic_DNA"/>
</dbReference>
<dbReference type="PRINTS" id="PR00463">
    <property type="entry name" value="EP450I"/>
</dbReference>
<evidence type="ECO:0000256" key="3">
    <source>
        <dbReference type="ARBA" id="ARBA00022617"/>
    </source>
</evidence>
<dbReference type="STRING" id="104259.A0A0F7TL05"/>
<evidence type="ECO:0000313" key="11">
    <source>
        <dbReference type="Proteomes" id="UP000042958"/>
    </source>
</evidence>
<dbReference type="SUPFAM" id="SSF48264">
    <property type="entry name" value="Cytochrome P450"/>
    <property type="match status" value="1"/>
</dbReference>
<reference evidence="11" key="1">
    <citation type="journal article" date="2015" name="Genome Announc.">
        <title>Draft genome sequence of the fungus Penicillium brasilianum MG11.</title>
        <authorList>
            <person name="Horn F."/>
            <person name="Linde J."/>
            <person name="Mattern D.J."/>
            <person name="Walther G."/>
            <person name="Guthke R."/>
            <person name="Brakhage A.A."/>
            <person name="Valiante V."/>
        </authorList>
    </citation>
    <scope>NUCLEOTIDE SEQUENCE [LARGE SCALE GENOMIC DNA]</scope>
    <source>
        <strain evidence="11">MG11</strain>
    </source>
</reference>
<keyword evidence="4 8" id="KW-0479">Metal-binding</keyword>
<dbReference type="InterPro" id="IPR001128">
    <property type="entry name" value="Cyt_P450"/>
</dbReference>
<evidence type="ECO:0000256" key="7">
    <source>
        <dbReference type="ARBA" id="ARBA00023033"/>
    </source>
</evidence>
<evidence type="ECO:0000256" key="6">
    <source>
        <dbReference type="ARBA" id="ARBA00023004"/>
    </source>
</evidence>
<comment type="cofactor">
    <cofactor evidence="1 8">
        <name>heme</name>
        <dbReference type="ChEBI" id="CHEBI:30413"/>
    </cofactor>
</comment>
<accession>A0A0F7TL05</accession>
<dbReference type="OrthoDB" id="3934656at2759"/>
<evidence type="ECO:0000256" key="8">
    <source>
        <dbReference type="PIRSR" id="PIRSR602401-1"/>
    </source>
</evidence>
<keyword evidence="11" id="KW-1185">Reference proteome</keyword>
<keyword evidence="7 9" id="KW-0503">Monooxygenase</keyword>
<evidence type="ECO:0000256" key="5">
    <source>
        <dbReference type="ARBA" id="ARBA00023002"/>
    </source>
</evidence>
<keyword evidence="6 8" id="KW-0408">Iron</keyword>
<dbReference type="GO" id="GO:0004497">
    <property type="term" value="F:monooxygenase activity"/>
    <property type="evidence" value="ECO:0007669"/>
    <property type="project" value="UniProtKB-KW"/>
</dbReference>
<keyword evidence="3 8" id="KW-0349">Heme</keyword>
<evidence type="ECO:0000256" key="9">
    <source>
        <dbReference type="RuleBase" id="RU000461"/>
    </source>
</evidence>
<evidence type="ECO:0000313" key="10">
    <source>
        <dbReference type="EMBL" id="CEJ56131.1"/>
    </source>
</evidence>
<dbReference type="Proteomes" id="UP000042958">
    <property type="component" value="Unassembled WGS sequence"/>
</dbReference>
<evidence type="ECO:0000256" key="2">
    <source>
        <dbReference type="ARBA" id="ARBA00010617"/>
    </source>
</evidence>
<evidence type="ECO:0000256" key="4">
    <source>
        <dbReference type="ARBA" id="ARBA00022723"/>
    </source>
</evidence>
<dbReference type="AlphaFoldDB" id="A0A0F7TL05"/>
<gene>
    <name evidence="10" type="ORF">PMG11_02353</name>
</gene>
<dbReference type="PROSITE" id="PS00086">
    <property type="entry name" value="CYTOCHROME_P450"/>
    <property type="match status" value="1"/>
</dbReference>
<evidence type="ECO:0000256" key="1">
    <source>
        <dbReference type="ARBA" id="ARBA00001971"/>
    </source>
</evidence>
<dbReference type="GO" id="GO:0016705">
    <property type="term" value="F:oxidoreductase activity, acting on paired donors, with incorporation or reduction of molecular oxygen"/>
    <property type="evidence" value="ECO:0007669"/>
    <property type="project" value="InterPro"/>
</dbReference>
<dbReference type="FunFam" id="1.10.630.10:FF:000050">
    <property type="entry name" value="Cytochrome P450 monooxygenase"/>
    <property type="match status" value="1"/>
</dbReference>
<dbReference type="GO" id="GO:0020037">
    <property type="term" value="F:heme binding"/>
    <property type="evidence" value="ECO:0007669"/>
    <property type="project" value="InterPro"/>
</dbReference>
<sequence>MAVISESILYVSQHVEGVLFLLAALYLVSNYLTPGVRNVPGPFLAKFSNLWRFLDVANGHAEATLYKLHQKYGDYVRLGPNVVSVRNLDALKAIYGINKGYRKTNFYHVQQQLAKGKPTPTLFTTTDEDFHAAIKRPVSGAYSMSTLTEFEPFVDKTIQTLFKKLDEFVTGNEVCDIAVWMQYYAFDVIGEMTFSKPLGFLEKGGDVDGIIAAIEHMLDYSGKIGQMPWLDYIFIKNPLRQLIQGGSTGAVARFARARLDERLTHSKSGAEEARDPTKTHRDFLSRFLEAKKEHPEIVTDNQVFSYTVSNVNAGSDTTAISLRAILYYTLKNPRVMAKLYEELTTADQEGRISLPVSWKQSQEELPYLDAVIKEALRLHPAVGLLLERIVPTGGLQLPNGGPFLPVGTIVGANPWIIHRHSIFGEEVDSFVPERWLQADGESETTFRARRQRMLSATFTFGAGPRTCIGKNISLLEIYKLIPSLFLTYKIELEHPHKDWQTVNAWFVRQKHMDVRLARYSFP</sequence>
<dbReference type="InterPro" id="IPR017972">
    <property type="entry name" value="Cyt_P450_CS"/>
</dbReference>
<dbReference type="Gene3D" id="1.10.630.10">
    <property type="entry name" value="Cytochrome P450"/>
    <property type="match status" value="1"/>
</dbReference>
<dbReference type="CDD" id="cd11060">
    <property type="entry name" value="CYP57A1-like"/>
    <property type="match status" value="1"/>
</dbReference>
<dbReference type="GO" id="GO:0005506">
    <property type="term" value="F:iron ion binding"/>
    <property type="evidence" value="ECO:0007669"/>
    <property type="project" value="InterPro"/>
</dbReference>
<organism evidence="10 11">
    <name type="scientific">Penicillium brasilianum</name>
    <dbReference type="NCBI Taxonomy" id="104259"/>
    <lineage>
        <taxon>Eukaryota</taxon>
        <taxon>Fungi</taxon>
        <taxon>Dikarya</taxon>
        <taxon>Ascomycota</taxon>
        <taxon>Pezizomycotina</taxon>
        <taxon>Eurotiomycetes</taxon>
        <taxon>Eurotiomycetidae</taxon>
        <taxon>Eurotiales</taxon>
        <taxon>Aspergillaceae</taxon>
        <taxon>Penicillium</taxon>
    </lineage>
</organism>
<proteinExistence type="inferred from homology"/>
<protein>
    <submittedName>
        <fullName evidence="10">Putative Cytochrome P450</fullName>
    </submittedName>
</protein>
<dbReference type="InterPro" id="IPR036396">
    <property type="entry name" value="Cyt_P450_sf"/>
</dbReference>
<dbReference type="PANTHER" id="PTHR24305">
    <property type="entry name" value="CYTOCHROME P450"/>
    <property type="match status" value="1"/>
</dbReference>
<dbReference type="PRINTS" id="PR00385">
    <property type="entry name" value="P450"/>
</dbReference>
<dbReference type="InterPro" id="IPR050121">
    <property type="entry name" value="Cytochrome_P450_monoxygenase"/>
</dbReference>
<name>A0A0F7TL05_PENBI</name>
<feature type="binding site" description="axial binding residue" evidence="8">
    <location>
        <position position="467"/>
    </location>
    <ligand>
        <name>heme</name>
        <dbReference type="ChEBI" id="CHEBI:30413"/>
    </ligand>
    <ligandPart>
        <name>Fe</name>
        <dbReference type="ChEBI" id="CHEBI:18248"/>
    </ligandPart>
</feature>
<comment type="similarity">
    <text evidence="2 9">Belongs to the cytochrome P450 family.</text>
</comment>
<dbReference type="GO" id="GO:0043386">
    <property type="term" value="P:mycotoxin biosynthetic process"/>
    <property type="evidence" value="ECO:0007669"/>
    <property type="project" value="UniProtKB-ARBA"/>
</dbReference>
<dbReference type="InterPro" id="IPR002401">
    <property type="entry name" value="Cyt_P450_E_grp-I"/>
</dbReference>
<keyword evidence="5 9" id="KW-0560">Oxidoreductase</keyword>
<dbReference type="Pfam" id="PF00067">
    <property type="entry name" value="p450"/>
    <property type="match status" value="1"/>
</dbReference>
<dbReference type="PANTHER" id="PTHR24305:SF232">
    <property type="entry name" value="P450, PUTATIVE (EUROFUNG)-RELATED"/>
    <property type="match status" value="1"/>
</dbReference>